<evidence type="ECO:0000256" key="1">
    <source>
        <dbReference type="SAM" id="MobiDB-lite"/>
    </source>
</evidence>
<sequence>MATNAEPVIPLRPASGLRDKVTPPPPTTGDTSTREELSLLQLPLDIKLAILGDLDLHSFRALTTSCRTFYDIYNEGVCKPELVRALTNGMPPEAHTLHRALSIRRAKEKWDEEEDRKNHFTFFRGKRTGPFPPRLEPFDADAYRQSYDLKARFKSDTYLAELIDMQITTRYFARLFQGIEGTRERRRAQAGKTVPPESIAAAATINANSAVEDIEKVFYDVWLAAVGTRPLSAVDYRSIFSGDWSPRSEYRCSEEHLALFPYVYNAFAGRTPAEYRVRFANMHVVAAFIDNVMNTLVMAVLPDERLIAGARRWTALTDWFPICRRRSLDYTFCERYGGVREPPLPPAAPVSVKSGMRPPGVTAAITPAAFAVADGGCDNFVSRNDLMALNGYKGMRSYLDSSAFCMVDRIVRSVRGFRVHVYRAERLGDAVRVGKRWEGERREYREMDVFIMDTIFDAEDWGAVLNLKGCPASS</sequence>
<dbReference type="EMBL" id="JAVHNQ010000011">
    <property type="protein sequence ID" value="KAK6336262.1"/>
    <property type="molecule type" value="Genomic_DNA"/>
</dbReference>
<dbReference type="AlphaFoldDB" id="A0AAV9U5V7"/>
<proteinExistence type="predicted"/>
<reference evidence="3 4" key="1">
    <citation type="submission" date="2019-10" db="EMBL/GenBank/DDBJ databases">
        <authorList>
            <person name="Palmer J.M."/>
        </authorList>
    </citation>
    <scope>NUCLEOTIDE SEQUENCE [LARGE SCALE GENOMIC DNA]</scope>
    <source>
        <strain evidence="3 4">TWF696</strain>
    </source>
</reference>
<evidence type="ECO:0000313" key="3">
    <source>
        <dbReference type="EMBL" id="KAK6336262.1"/>
    </source>
</evidence>
<evidence type="ECO:0000259" key="2">
    <source>
        <dbReference type="PROSITE" id="PS50181"/>
    </source>
</evidence>
<dbReference type="InterPro" id="IPR001810">
    <property type="entry name" value="F-box_dom"/>
</dbReference>
<organism evidence="3 4">
    <name type="scientific">Orbilia brochopaga</name>
    <dbReference type="NCBI Taxonomy" id="3140254"/>
    <lineage>
        <taxon>Eukaryota</taxon>
        <taxon>Fungi</taxon>
        <taxon>Dikarya</taxon>
        <taxon>Ascomycota</taxon>
        <taxon>Pezizomycotina</taxon>
        <taxon>Orbiliomycetes</taxon>
        <taxon>Orbiliales</taxon>
        <taxon>Orbiliaceae</taxon>
        <taxon>Orbilia</taxon>
    </lineage>
</organism>
<feature type="region of interest" description="Disordered" evidence="1">
    <location>
        <begin position="1"/>
        <end position="34"/>
    </location>
</feature>
<name>A0AAV9U5V7_9PEZI</name>
<keyword evidence="4" id="KW-1185">Reference proteome</keyword>
<evidence type="ECO:0000313" key="4">
    <source>
        <dbReference type="Proteomes" id="UP001375240"/>
    </source>
</evidence>
<accession>A0AAV9U5V7</accession>
<dbReference type="Proteomes" id="UP001375240">
    <property type="component" value="Unassembled WGS sequence"/>
</dbReference>
<dbReference type="PROSITE" id="PS50181">
    <property type="entry name" value="FBOX"/>
    <property type="match status" value="1"/>
</dbReference>
<comment type="caution">
    <text evidence="3">The sequence shown here is derived from an EMBL/GenBank/DDBJ whole genome shotgun (WGS) entry which is preliminary data.</text>
</comment>
<feature type="domain" description="F-box" evidence="2">
    <location>
        <begin position="36"/>
        <end position="86"/>
    </location>
</feature>
<protein>
    <recommendedName>
        <fullName evidence="2">F-box domain-containing protein</fullName>
    </recommendedName>
</protein>
<gene>
    <name evidence="3" type="ORF">TWF696_001823</name>
</gene>